<reference evidence="2 3" key="1">
    <citation type="submission" date="2014-03" db="EMBL/GenBank/DDBJ databases">
        <title>Bradyrhizobium valentinum sp. nov., isolated from effective nodules of Lupinus mariae-josephae, a lupine endemic of basic-lime soils in Eastern Spain.</title>
        <authorList>
            <person name="Duran D."/>
            <person name="Rey L."/>
            <person name="Navarro A."/>
            <person name="Busquets A."/>
            <person name="Imperial J."/>
            <person name="Ruiz-Argueso T."/>
        </authorList>
    </citation>
    <scope>NUCLEOTIDE SEQUENCE [LARGE SCALE GENOMIC DNA]</scope>
    <source>
        <strain evidence="2 3">CCBAU 23086</strain>
    </source>
</reference>
<dbReference type="CDD" id="cd01029">
    <property type="entry name" value="TOPRIM_primases"/>
    <property type="match status" value="1"/>
</dbReference>
<dbReference type="EMBL" id="LLYB01000081">
    <property type="protein sequence ID" value="KRR21329.1"/>
    <property type="molecule type" value="Genomic_DNA"/>
</dbReference>
<dbReference type="InterPro" id="IPR027417">
    <property type="entry name" value="P-loop_NTPase"/>
</dbReference>
<dbReference type="RefSeq" id="WP_057859787.1">
    <property type="nucleotide sequence ID" value="NZ_LLYB01000081.1"/>
</dbReference>
<accession>A0A0R3MN11</accession>
<feature type="region of interest" description="Disordered" evidence="1">
    <location>
        <begin position="1"/>
        <end position="28"/>
    </location>
</feature>
<dbReference type="Pfam" id="PF13481">
    <property type="entry name" value="AAA_25"/>
    <property type="match status" value="1"/>
</dbReference>
<protein>
    <submittedName>
        <fullName evidence="2">Uncharacterized protein</fullName>
    </submittedName>
</protein>
<dbReference type="AlphaFoldDB" id="A0A0R3MN11"/>
<comment type="caution">
    <text evidence="2">The sequence shown here is derived from an EMBL/GenBank/DDBJ whole genome shotgun (WGS) entry which is preliminary data.</text>
</comment>
<evidence type="ECO:0000313" key="3">
    <source>
        <dbReference type="Proteomes" id="UP000051660"/>
    </source>
</evidence>
<name>A0A0R3MN11_9BRAD</name>
<organism evidence="2 3">
    <name type="scientific">Bradyrhizobium lablabi</name>
    <dbReference type="NCBI Taxonomy" id="722472"/>
    <lineage>
        <taxon>Bacteria</taxon>
        <taxon>Pseudomonadati</taxon>
        <taxon>Pseudomonadota</taxon>
        <taxon>Alphaproteobacteria</taxon>
        <taxon>Hyphomicrobiales</taxon>
        <taxon>Nitrobacteraceae</taxon>
        <taxon>Bradyrhizobium</taxon>
    </lineage>
</organism>
<dbReference type="Proteomes" id="UP000051660">
    <property type="component" value="Unassembled WGS sequence"/>
</dbReference>
<evidence type="ECO:0000313" key="2">
    <source>
        <dbReference type="EMBL" id="KRR21329.1"/>
    </source>
</evidence>
<sequence length="680" mass="75105">MLDFNDAPKQDELRAEKPAQPRRDGKVDKTDIKERLNADVRGFVQWLYSGRAFMHRTEARIGNILGEAGTSLCIELGGVNAGQWYDHATDEGGDIISLYRGFMGYSGISEFDRSLREIAADYFHDIVLDQPAWTAARRTTPSEKIAVNKVKWGDKPREEEEVLGAPIATFRYYDIDNNLIAAVTRYEPKTFRPWCWRTVDGEKKWMIGSPAVRPLYHLPQVAKATEIVLVEGEGKADDLAKFGVVTTSIMGGANAVDKTNWLPLSMKKVCIWADNDAAGRAFAQAAIAKLAQIGCKIWVVPVPADKPEKWDCADCIRDGGDPMAILASAVEINGKPDGPPIFDYLDVKGIKSKPDPVWLIDGLINEMSLGFIYGPPGSLKTFIALGMALSFVSGQQKWWDRDINRNGAVIYLCREGVASLKFRIMAWEQFHGAEADDAPFFLIESNINFMAVADINMLLATVKAIVDKIKQPIAAIFVDTVSRVLPGAKENAQEDMSLFVAACDAVKQAFGCVVIGVHHSNKEGGFRGSTVMPGAGDFLIETRREPGAMEGSIFAAKIKDSEDGWEQTFRAEKIAVNPAKLSLVVVPVPDQGKRDGVGWPSRQVCKDILTAIQKQWTDGKPWCFAANSSRNAVNNIMQRWSLKREVAADILATWTAKGIIAEDIRDVHSHVKGYRKLLDI</sequence>
<proteinExistence type="predicted"/>
<gene>
    <name evidence="2" type="ORF">CQ14_06680</name>
</gene>
<dbReference type="SUPFAM" id="SSF56731">
    <property type="entry name" value="DNA primase core"/>
    <property type="match status" value="1"/>
</dbReference>
<dbReference type="InterPro" id="IPR034154">
    <property type="entry name" value="TOPRIM_DnaG/twinkle"/>
</dbReference>
<dbReference type="Pfam" id="PF13155">
    <property type="entry name" value="Toprim_2"/>
    <property type="match status" value="1"/>
</dbReference>
<dbReference type="OrthoDB" id="1496333at2"/>
<dbReference type="SUPFAM" id="SSF52540">
    <property type="entry name" value="P-loop containing nucleoside triphosphate hydrolases"/>
    <property type="match status" value="1"/>
</dbReference>
<dbReference type="Gene3D" id="3.40.1360.10">
    <property type="match status" value="1"/>
</dbReference>
<evidence type="ECO:0000256" key="1">
    <source>
        <dbReference type="SAM" id="MobiDB-lite"/>
    </source>
</evidence>
<dbReference type="Gene3D" id="3.40.50.300">
    <property type="entry name" value="P-loop containing nucleotide triphosphate hydrolases"/>
    <property type="match status" value="1"/>
</dbReference>